<dbReference type="RefSeq" id="WP_248667343.1">
    <property type="nucleotide sequence ID" value="NZ_JALPRX010000054.1"/>
</dbReference>
<gene>
    <name evidence="2" type="ORF">M0638_12570</name>
</gene>
<proteinExistence type="predicted"/>
<dbReference type="InterPro" id="IPR057447">
    <property type="entry name" value="Bbp19-like_phage"/>
</dbReference>
<dbReference type="Pfam" id="PF25181">
    <property type="entry name" value="Phage_Bbp19"/>
    <property type="match status" value="1"/>
</dbReference>
<name>A0A9X2BWR5_9PROT</name>
<protein>
    <recommendedName>
        <fullName evidence="1">Bbp19-like phage domain-containing protein</fullName>
    </recommendedName>
</protein>
<dbReference type="Proteomes" id="UP001139516">
    <property type="component" value="Unassembled WGS sequence"/>
</dbReference>
<feature type="domain" description="Bbp19-like phage" evidence="1">
    <location>
        <begin position="29"/>
        <end position="81"/>
    </location>
</feature>
<keyword evidence="3" id="KW-1185">Reference proteome</keyword>
<evidence type="ECO:0000259" key="1">
    <source>
        <dbReference type="Pfam" id="PF25181"/>
    </source>
</evidence>
<dbReference type="AlphaFoldDB" id="A0A9X2BWR5"/>
<organism evidence="2 3">
    <name type="scientific">Roseomonas acroporae</name>
    <dbReference type="NCBI Taxonomy" id="2937791"/>
    <lineage>
        <taxon>Bacteria</taxon>
        <taxon>Pseudomonadati</taxon>
        <taxon>Pseudomonadota</taxon>
        <taxon>Alphaproteobacteria</taxon>
        <taxon>Acetobacterales</taxon>
        <taxon>Roseomonadaceae</taxon>
        <taxon>Roseomonas</taxon>
    </lineage>
</organism>
<comment type="caution">
    <text evidence="2">The sequence shown here is derived from an EMBL/GenBank/DDBJ whole genome shotgun (WGS) entry which is preliminary data.</text>
</comment>
<evidence type="ECO:0000313" key="2">
    <source>
        <dbReference type="EMBL" id="MCK8785219.1"/>
    </source>
</evidence>
<reference evidence="2" key="1">
    <citation type="submission" date="2022-04" db="EMBL/GenBank/DDBJ databases">
        <title>Roseomonas acroporae sp. nov., isolated from coral Acropora digitifera.</title>
        <authorList>
            <person name="Sun H."/>
        </authorList>
    </citation>
    <scope>NUCLEOTIDE SEQUENCE</scope>
    <source>
        <strain evidence="2">NAR14</strain>
    </source>
</reference>
<sequence>MSAPTTRSAALEVARQRAVQQRDELADLYLAAFSTPAGQRVLLDLEALVHQPCLPPTASEAELRDLNGQKRLFGIIMERIEHGRRERQRRAAGDGSAGGG</sequence>
<accession>A0A9X2BWR5</accession>
<evidence type="ECO:0000313" key="3">
    <source>
        <dbReference type="Proteomes" id="UP001139516"/>
    </source>
</evidence>
<dbReference type="EMBL" id="JALPRX010000054">
    <property type="protein sequence ID" value="MCK8785219.1"/>
    <property type="molecule type" value="Genomic_DNA"/>
</dbReference>